<proteinExistence type="predicted"/>
<comment type="caution">
    <text evidence="1">The sequence shown here is derived from an EMBL/GenBank/DDBJ whole genome shotgun (WGS) entry which is preliminary data.</text>
</comment>
<dbReference type="Proteomes" id="UP000291591">
    <property type="component" value="Unassembled WGS sequence"/>
</dbReference>
<reference evidence="1 2" key="1">
    <citation type="submission" date="2019-02" db="EMBL/GenBank/DDBJ databases">
        <title>Sequencing the genomes of 1000 actinobacteria strains.</title>
        <authorList>
            <person name="Klenk H.-P."/>
        </authorList>
    </citation>
    <scope>NUCLEOTIDE SEQUENCE [LARGE SCALE GENOMIC DNA]</scope>
    <source>
        <strain evidence="1 2">DSM 45779</strain>
    </source>
</reference>
<evidence type="ECO:0000313" key="2">
    <source>
        <dbReference type="Proteomes" id="UP000291591"/>
    </source>
</evidence>
<organism evidence="1 2">
    <name type="scientific">Pseudonocardia sediminis</name>
    <dbReference type="NCBI Taxonomy" id="1397368"/>
    <lineage>
        <taxon>Bacteria</taxon>
        <taxon>Bacillati</taxon>
        <taxon>Actinomycetota</taxon>
        <taxon>Actinomycetes</taxon>
        <taxon>Pseudonocardiales</taxon>
        <taxon>Pseudonocardiaceae</taxon>
        <taxon>Pseudonocardia</taxon>
    </lineage>
</organism>
<dbReference type="EMBL" id="SHKL01000001">
    <property type="protein sequence ID" value="RZT87440.1"/>
    <property type="molecule type" value="Genomic_DNA"/>
</dbReference>
<gene>
    <name evidence="1" type="ORF">EV383_4364</name>
</gene>
<accession>A0A4V2FR68</accession>
<keyword evidence="2" id="KW-1185">Reference proteome</keyword>
<dbReference type="AlphaFoldDB" id="A0A4V2FR68"/>
<evidence type="ECO:0000313" key="1">
    <source>
        <dbReference type="EMBL" id="RZT87440.1"/>
    </source>
</evidence>
<name>A0A4V2FR68_PSEST</name>
<protein>
    <submittedName>
        <fullName evidence="1">Uncharacterized protein</fullName>
    </submittedName>
</protein>
<sequence length="111" mass="12722">MIRARCVCGCGWDAHQHHRRGEDCGEHGRWVCPRYVPLDRRDKAALTPSQRVALAESDAHMWRNLAALGPFASSTRPRALPVPRQRGSLIRRLDLPALTEAHRDRLRKARR</sequence>